<organism evidence="2 3">
    <name type="scientific">Desulfatitalea alkaliphila</name>
    <dbReference type="NCBI Taxonomy" id="2929485"/>
    <lineage>
        <taxon>Bacteria</taxon>
        <taxon>Pseudomonadati</taxon>
        <taxon>Thermodesulfobacteriota</taxon>
        <taxon>Desulfobacteria</taxon>
        <taxon>Desulfobacterales</taxon>
        <taxon>Desulfosarcinaceae</taxon>
        <taxon>Desulfatitalea</taxon>
    </lineage>
</organism>
<evidence type="ECO:0000313" key="2">
    <source>
        <dbReference type="EMBL" id="MCJ8499549.1"/>
    </source>
</evidence>
<reference evidence="2" key="1">
    <citation type="submission" date="2022-04" db="EMBL/GenBank/DDBJ databases">
        <title>Desulfatitalea alkaliphila sp. nov., a novel anaerobic sulfate-reducing bacterium isolated from terrestrial mud volcano, Taman Peninsula, Russia.</title>
        <authorList>
            <person name="Khomyakova M.A."/>
            <person name="Merkel A.Y."/>
            <person name="Slobodkin A.I."/>
        </authorList>
    </citation>
    <scope>NUCLEOTIDE SEQUENCE</scope>
    <source>
        <strain evidence="2">M08but</strain>
    </source>
</reference>
<evidence type="ECO:0000256" key="1">
    <source>
        <dbReference type="SAM" id="Phobius"/>
    </source>
</evidence>
<gene>
    <name evidence="2" type="ORF">MRX98_03105</name>
</gene>
<name>A0AA41QZZ8_9BACT</name>
<sequence length="183" mass="19544">MRLRQAVERRYNELNRKFRVELERIVPRADMGKNRGTALTSSQRGLELARRSKGRGLDVSDYIQAGRLVKFARAIRCVGNGAIVLDAGFRANDVRRTHQAGGDWMREASVQLTGFGMGGFFGGAAGKSTVIGGAALLAKMGLALTPAGWVVLLAGGVAVGFAAGYGGDSLGKYISSLIWDRGR</sequence>
<comment type="caution">
    <text evidence="2">The sequence shown here is derived from an EMBL/GenBank/DDBJ whole genome shotgun (WGS) entry which is preliminary data.</text>
</comment>
<feature type="transmembrane region" description="Helical" evidence="1">
    <location>
        <begin position="147"/>
        <end position="167"/>
    </location>
</feature>
<dbReference type="Proteomes" id="UP001165427">
    <property type="component" value="Unassembled WGS sequence"/>
</dbReference>
<keyword evidence="1" id="KW-0812">Transmembrane</keyword>
<accession>A0AA41QZZ8</accession>
<dbReference type="AlphaFoldDB" id="A0AA41QZZ8"/>
<keyword evidence="3" id="KW-1185">Reference proteome</keyword>
<protein>
    <submittedName>
        <fullName evidence="2">Uncharacterized protein</fullName>
    </submittedName>
</protein>
<dbReference type="RefSeq" id="WP_246902916.1">
    <property type="nucleotide sequence ID" value="NZ_JALJRB010000002.1"/>
</dbReference>
<proteinExistence type="predicted"/>
<evidence type="ECO:0000313" key="3">
    <source>
        <dbReference type="Proteomes" id="UP001165427"/>
    </source>
</evidence>
<keyword evidence="1" id="KW-0472">Membrane</keyword>
<dbReference type="EMBL" id="JALJRB010000002">
    <property type="protein sequence ID" value="MCJ8499549.1"/>
    <property type="molecule type" value="Genomic_DNA"/>
</dbReference>
<keyword evidence="1" id="KW-1133">Transmembrane helix</keyword>